<evidence type="ECO:0000256" key="5">
    <source>
        <dbReference type="ARBA" id="ARBA00022801"/>
    </source>
</evidence>
<dbReference type="FunFam" id="3.40.50.300:FF:000501">
    <property type="entry name" value="DNA replication licensing factor MCM7"/>
    <property type="match status" value="1"/>
</dbReference>
<keyword evidence="8 11" id="KW-0238">DNA-binding</keyword>
<evidence type="ECO:0000256" key="1">
    <source>
        <dbReference type="ARBA" id="ARBA00004123"/>
    </source>
</evidence>
<dbReference type="GO" id="GO:0043138">
    <property type="term" value="F:3'-5' DNA helicase activity"/>
    <property type="evidence" value="ECO:0007669"/>
    <property type="project" value="TreeGrafter"/>
</dbReference>
<dbReference type="InterPro" id="IPR027417">
    <property type="entry name" value="P-loop_NTPase"/>
</dbReference>
<dbReference type="InterPro" id="IPR001208">
    <property type="entry name" value="MCM_dom"/>
</dbReference>
<dbReference type="SMART" id="SM00350">
    <property type="entry name" value="MCM"/>
    <property type="match status" value="1"/>
</dbReference>
<name>A0A7S3CJV1_9SPIT</name>
<dbReference type="PROSITE" id="PS50051">
    <property type="entry name" value="MCM_2"/>
    <property type="match status" value="1"/>
</dbReference>
<feature type="domain" description="MCM C-terminal AAA(+) ATPase" evidence="13">
    <location>
        <begin position="338"/>
        <end position="544"/>
    </location>
</feature>
<keyword evidence="9 12" id="KW-0539">Nucleus</keyword>
<evidence type="ECO:0000256" key="2">
    <source>
        <dbReference type="ARBA" id="ARBA00008010"/>
    </source>
</evidence>
<organism evidence="14">
    <name type="scientific">Strombidium rassoulzadegani</name>
    <dbReference type="NCBI Taxonomy" id="1082188"/>
    <lineage>
        <taxon>Eukaryota</taxon>
        <taxon>Sar</taxon>
        <taxon>Alveolata</taxon>
        <taxon>Ciliophora</taxon>
        <taxon>Intramacronucleata</taxon>
        <taxon>Spirotrichea</taxon>
        <taxon>Oligotrichia</taxon>
        <taxon>Strombidiidae</taxon>
        <taxon>Strombidium</taxon>
    </lineage>
</organism>
<keyword evidence="3 12" id="KW-0235">DNA replication</keyword>
<comment type="catalytic activity">
    <reaction evidence="12">
        <text>ATP + H2O = ADP + phosphate + H(+)</text>
        <dbReference type="Rhea" id="RHEA:13065"/>
        <dbReference type="ChEBI" id="CHEBI:15377"/>
        <dbReference type="ChEBI" id="CHEBI:15378"/>
        <dbReference type="ChEBI" id="CHEBI:30616"/>
        <dbReference type="ChEBI" id="CHEBI:43474"/>
        <dbReference type="ChEBI" id="CHEBI:456216"/>
        <dbReference type="EC" id="3.6.4.12"/>
    </reaction>
</comment>
<dbReference type="InterPro" id="IPR008048">
    <property type="entry name" value="MCM5"/>
</dbReference>
<dbReference type="Gene3D" id="2.40.50.140">
    <property type="entry name" value="Nucleic acid-binding proteins"/>
    <property type="match status" value="1"/>
</dbReference>
<proteinExistence type="inferred from homology"/>
<evidence type="ECO:0000256" key="4">
    <source>
        <dbReference type="ARBA" id="ARBA00022741"/>
    </source>
</evidence>
<dbReference type="PANTHER" id="PTHR11630:SF42">
    <property type="entry name" value="DNA REPLICATION LICENSING FACTOR MCM5"/>
    <property type="match status" value="1"/>
</dbReference>
<dbReference type="Pfam" id="PF00493">
    <property type="entry name" value="MCM"/>
    <property type="match status" value="1"/>
</dbReference>
<dbReference type="GO" id="GO:0003688">
    <property type="term" value="F:DNA replication origin binding"/>
    <property type="evidence" value="ECO:0007669"/>
    <property type="project" value="UniProtKB-UniRule"/>
</dbReference>
<evidence type="ECO:0000313" key="14">
    <source>
        <dbReference type="EMBL" id="CAE0230385.1"/>
    </source>
</evidence>
<keyword evidence="6 12" id="KW-0347">Helicase</keyword>
<dbReference type="InterPro" id="IPR012340">
    <property type="entry name" value="NA-bd_OB-fold"/>
</dbReference>
<dbReference type="SUPFAM" id="SSF50249">
    <property type="entry name" value="Nucleic acid-binding proteins"/>
    <property type="match status" value="1"/>
</dbReference>
<dbReference type="Pfam" id="PF17207">
    <property type="entry name" value="MCM_OB"/>
    <property type="match status" value="1"/>
</dbReference>
<dbReference type="InterPro" id="IPR033762">
    <property type="entry name" value="MCM_OB"/>
</dbReference>
<dbReference type="EC" id="3.6.4.12" evidence="12"/>
<comment type="function">
    <text evidence="12">Acts as component of the MCM2-7 complex (MCM complex) which is the replicative helicase essential for 'once per cell cycle' DNA replication initiation and elongation in eukaryotic cells. The active ATPase sites in the MCM2-7 ring are formed through the interaction surfaces of two neighboring subunits such that a critical structure of a conserved arginine finger motif is provided in trans relative to the ATP-binding site of the Walker A box of the adjacent subunit. The six ATPase active sites, however, are likely to contribute differentially to the complex helicase activity.</text>
</comment>
<comment type="subcellular location">
    <subcellularLocation>
        <location evidence="1 12">Nucleus</location>
    </subcellularLocation>
</comment>
<accession>A0A7S3CJV1</accession>
<dbReference type="PROSITE" id="PS00847">
    <property type="entry name" value="MCM_1"/>
    <property type="match status" value="1"/>
</dbReference>
<dbReference type="Gene3D" id="3.40.50.300">
    <property type="entry name" value="P-loop containing nucleotide triphosphate hydrolases"/>
    <property type="match status" value="1"/>
</dbReference>
<dbReference type="PANTHER" id="PTHR11630">
    <property type="entry name" value="DNA REPLICATION LICENSING FACTOR MCM FAMILY MEMBER"/>
    <property type="match status" value="1"/>
</dbReference>
<evidence type="ECO:0000256" key="6">
    <source>
        <dbReference type="ARBA" id="ARBA00022806"/>
    </source>
</evidence>
<protein>
    <recommendedName>
        <fullName evidence="12">DNA replication licensing factor MCM5</fullName>
        <ecNumber evidence="12">3.6.4.12</ecNumber>
    </recommendedName>
</protein>
<dbReference type="AlphaFoldDB" id="A0A7S3CJV1"/>
<reference evidence="14" key="1">
    <citation type="submission" date="2021-01" db="EMBL/GenBank/DDBJ databases">
        <authorList>
            <person name="Corre E."/>
            <person name="Pelletier E."/>
            <person name="Niang G."/>
            <person name="Scheremetjew M."/>
            <person name="Finn R."/>
            <person name="Kale V."/>
            <person name="Holt S."/>
            <person name="Cochrane G."/>
            <person name="Meng A."/>
            <person name="Brown T."/>
            <person name="Cohen L."/>
        </authorList>
    </citation>
    <scope>NUCLEOTIDE SEQUENCE</scope>
    <source>
        <strain evidence="14">Ras09</strain>
    </source>
</reference>
<dbReference type="GO" id="GO:0006270">
    <property type="term" value="P:DNA replication initiation"/>
    <property type="evidence" value="ECO:0007669"/>
    <property type="project" value="UniProtKB-UniRule"/>
</dbReference>
<dbReference type="Pfam" id="PF17855">
    <property type="entry name" value="MCM_lid"/>
    <property type="match status" value="1"/>
</dbReference>
<evidence type="ECO:0000259" key="13">
    <source>
        <dbReference type="PROSITE" id="PS50051"/>
    </source>
</evidence>
<dbReference type="InterPro" id="IPR018525">
    <property type="entry name" value="MCM_CS"/>
</dbReference>
<keyword evidence="10 12" id="KW-0131">Cell cycle</keyword>
<dbReference type="InterPro" id="IPR031327">
    <property type="entry name" value="MCM"/>
</dbReference>
<dbReference type="Gene3D" id="3.30.1640.10">
    <property type="entry name" value="mini-chromosome maintenance (MCM) complex, chain A, domain 1"/>
    <property type="match status" value="1"/>
</dbReference>
<keyword evidence="7 11" id="KW-0067">ATP-binding</keyword>
<dbReference type="InterPro" id="IPR027925">
    <property type="entry name" value="MCM_N"/>
</dbReference>
<dbReference type="InterPro" id="IPR054125">
    <property type="entry name" value="MCM5_C"/>
</dbReference>
<dbReference type="GO" id="GO:0017116">
    <property type="term" value="F:single-stranded DNA helicase activity"/>
    <property type="evidence" value="ECO:0007669"/>
    <property type="project" value="TreeGrafter"/>
</dbReference>
<evidence type="ECO:0000256" key="7">
    <source>
        <dbReference type="ARBA" id="ARBA00022840"/>
    </source>
</evidence>
<dbReference type="InterPro" id="IPR041562">
    <property type="entry name" value="MCM_lid"/>
</dbReference>
<sequence>MSFEGEQIYCLDQNLITNEGLGGVDMDYTLAETENKFIQFVREAQFRNTYIYREQLKNNAQRGLYFLRIEMEHLIAFDDGLVTAFRNNPAQYLKVFESAVEMIYRVDYYDDSDPDMDPAPKFQVQVHSDENPLMIRDLQSNLMGKLICVPGIITSTNRTSIRARTAVFTCTNCGHEKRQEVEFGMKGIATPVICDNQKNPGQDRSNCKLNSYVLNADKTEFVDQQIMKLQEAPEHIPTGEMPRTLLVTCDRNLTDKCTPGNRIKIMGILCVTSGGGKGRGGNSNDQARSQVRTSYIRVVGIQSVVNQDGSASSMGFAMPNISEEDVEKFENMRKDPEIYEKICRSVAPSIFGHKDIKKAIACLMFGGCPKKLPDGMRLRGDINVLLLGDPSVAKSQFLKFVERCAPISVYTSGKGCSAAGLTASIIKNPSSGEFQLEGGAMVLADGGIVCIDEFDKMRAQDRVAIHEAMEQQTISIAKAGITTILNTRASVLAAANPLFGRYDDLKHAAEQIDFQSSILSRFDAIFIVRDVREDRVDRAIASHVINLHMHSNRLEQEATGEISLEVLRKYVCHAKQKMQPKLSEESCHRLQNMYVTDRAQSKEQRISKKSNGIPITVRQLEAIIRISEAIAKIHLDPVVQVKYVDEAHRIFKISTLNAAASGMSSSSTKDTPVELQELTKKVEEAVRRRVAIGTKISYPKLQQEMMMRFENQRAIDYAILAMVRRGEFQHQEARKILYRQVGHA</sequence>
<comment type="subunit">
    <text evidence="12">Component of the MCM2-7 complex.</text>
</comment>
<evidence type="ECO:0000256" key="10">
    <source>
        <dbReference type="ARBA" id="ARBA00023306"/>
    </source>
</evidence>
<dbReference type="SUPFAM" id="SSF52540">
    <property type="entry name" value="P-loop containing nucleoside triphosphate hydrolases"/>
    <property type="match status" value="1"/>
</dbReference>
<dbReference type="EMBL" id="HBIA01004134">
    <property type="protein sequence ID" value="CAE0230385.1"/>
    <property type="molecule type" value="Transcribed_RNA"/>
</dbReference>
<dbReference type="GO" id="GO:0000727">
    <property type="term" value="P:double-strand break repair via break-induced replication"/>
    <property type="evidence" value="ECO:0007669"/>
    <property type="project" value="TreeGrafter"/>
</dbReference>
<dbReference type="GO" id="GO:0016787">
    <property type="term" value="F:hydrolase activity"/>
    <property type="evidence" value="ECO:0007669"/>
    <property type="project" value="UniProtKB-KW"/>
</dbReference>
<evidence type="ECO:0000256" key="11">
    <source>
        <dbReference type="RuleBase" id="RU004070"/>
    </source>
</evidence>
<keyword evidence="4 11" id="KW-0547">Nucleotide-binding</keyword>
<dbReference type="PRINTS" id="PR01661">
    <property type="entry name" value="MCMPROTEIN5"/>
</dbReference>
<comment type="similarity">
    <text evidence="2 11">Belongs to the MCM family.</text>
</comment>
<dbReference type="PRINTS" id="PR01657">
    <property type="entry name" value="MCMFAMILY"/>
</dbReference>
<gene>
    <name evidence="14" type="ORF">SRAS04492_LOCUS2179</name>
</gene>
<dbReference type="GO" id="GO:0005634">
    <property type="term" value="C:nucleus"/>
    <property type="evidence" value="ECO:0007669"/>
    <property type="project" value="UniProtKB-SubCell"/>
</dbReference>
<dbReference type="GO" id="GO:0003697">
    <property type="term" value="F:single-stranded DNA binding"/>
    <property type="evidence" value="ECO:0007669"/>
    <property type="project" value="TreeGrafter"/>
</dbReference>
<dbReference type="GO" id="GO:0042555">
    <property type="term" value="C:MCM complex"/>
    <property type="evidence" value="ECO:0007669"/>
    <property type="project" value="UniProtKB-UniRule"/>
</dbReference>
<keyword evidence="5 12" id="KW-0378">Hydrolase</keyword>
<evidence type="ECO:0000256" key="3">
    <source>
        <dbReference type="ARBA" id="ARBA00022705"/>
    </source>
</evidence>
<evidence type="ECO:0000256" key="12">
    <source>
        <dbReference type="RuleBase" id="RU368063"/>
    </source>
</evidence>
<dbReference type="GO" id="GO:0005524">
    <property type="term" value="F:ATP binding"/>
    <property type="evidence" value="ECO:0007669"/>
    <property type="project" value="UniProtKB-UniRule"/>
</dbReference>
<dbReference type="Pfam" id="PF14551">
    <property type="entry name" value="MCM_N"/>
    <property type="match status" value="1"/>
</dbReference>
<evidence type="ECO:0000256" key="9">
    <source>
        <dbReference type="ARBA" id="ARBA00023242"/>
    </source>
</evidence>
<dbReference type="Gene3D" id="2.20.28.10">
    <property type="match status" value="1"/>
</dbReference>
<evidence type="ECO:0000256" key="8">
    <source>
        <dbReference type="ARBA" id="ARBA00023125"/>
    </source>
</evidence>
<dbReference type="Pfam" id="PF21933">
    <property type="entry name" value="MCM5_C"/>
    <property type="match status" value="1"/>
</dbReference>